<gene>
    <name evidence="3" type="ORF">HYPSUDRAFT_72147</name>
</gene>
<reference evidence="4" key="1">
    <citation type="submission" date="2014-04" db="EMBL/GenBank/DDBJ databases">
        <title>Evolutionary Origins and Diversification of the Mycorrhizal Mutualists.</title>
        <authorList>
            <consortium name="DOE Joint Genome Institute"/>
            <consortium name="Mycorrhizal Genomics Consortium"/>
            <person name="Kohler A."/>
            <person name="Kuo A."/>
            <person name="Nagy L.G."/>
            <person name="Floudas D."/>
            <person name="Copeland A."/>
            <person name="Barry K.W."/>
            <person name="Cichocki N."/>
            <person name="Veneault-Fourrey C."/>
            <person name="LaButti K."/>
            <person name="Lindquist E.A."/>
            <person name="Lipzen A."/>
            <person name="Lundell T."/>
            <person name="Morin E."/>
            <person name="Murat C."/>
            <person name="Riley R."/>
            <person name="Ohm R."/>
            <person name="Sun H."/>
            <person name="Tunlid A."/>
            <person name="Henrissat B."/>
            <person name="Grigoriev I.V."/>
            <person name="Hibbett D.S."/>
            <person name="Martin F."/>
        </authorList>
    </citation>
    <scope>NUCLEOTIDE SEQUENCE [LARGE SCALE GENOMIC DNA]</scope>
    <source>
        <strain evidence="4">FD-334 SS-4</strain>
    </source>
</reference>
<feature type="transmembrane region" description="Helical" evidence="1">
    <location>
        <begin position="58"/>
        <end position="80"/>
    </location>
</feature>
<evidence type="ECO:0000259" key="2">
    <source>
        <dbReference type="Pfam" id="PF20151"/>
    </source>
</evidence>
<dbReference type="OMA" id="SERASGC"/>
<feature type="transmembrane region" description="Helical" evidence="1">
    <location>
        <begin position="119"/>
        <end position="139"/>
    </location>
</feature>
<feature type="domain" description="DUF6533" evidence="2">
    <location>
        <begin position="20"/>
        <end position="65"/>
    </location>
</feature>
<keyword evidence="1" id="KW-1133">Transmembrane helix</keyword>
<dbReference type="Proteomes" id="UP000054270">
    <property type="component" value="Unassembled WGS sequence"/>
</dbReference>
<evidence type="ECO:0000256" key="1">
    <source>
        <dbReference type="SAM" id="Phobius"/>
    </source>
</evidence>
<keyword evidence="1" id="KW-0472">Membrane</keyword>
<feature type="transmembrane region" description="Helical" evidence="1">
    <location>
        <begin position="92"/>
        <end position="113"/>
    </location>
</feature>
<evidence type="ECO:0000313" key="4">
    <source>
        <dbReference type="Proteomes" id="UP000054270"/>
    </source>
</evidence>
<dbReference type="Pfam" id="PF20151">
    <property type="entry name" value="DUF6533"/>
    <property type="match status" value="1"/>
</dbReference>
<keyword evidence="4" id="KW-1185">Reference proteome</keyword>
<keyword evidence="1" id="KW-0812">Transmembrane</keyword>
<organism evidence="3 4">
    <name type="scientific">Hypholoma sublateritium (strain FD-334 SS-4)</name>
    <dbReference type="NCBI Taxonomy" id="945553"/>
    <lineage>
        <taxon>Eukaryota</taxon>
        <taxon>Fungi</taxon>
        <taxon>Dikarya</taxon>
        <taxon>Basidiomycota</taxon>
        <taxon>Agaricomycotina</taxon>
        <taxon>Agaricomycetes</taxon>
        <taxon>Agaricomycetidae</taxon>
        <taxon>Agaricales</taxon>
        <taxon>Agaricineae</taxon>
        <taxon>Strophariaceae</taxon>
        <taxon>Hypholoma</taxon>
    </lineage>
</organism>
<evidence type="ECO:0000313" key="3">
    <source>
        <dbReference type="EMBL" id="KJA15292.1"/>
    </source>
</evidence>
<dbReference type="EMBL" id="KN817649">
    <property type="protein sequence ID" value="KJA15292.1"/>
    <property type="molecule type" value="Genomic_DNA"/>
</dbReference>
<dbReference type="InterPro" id="IPR045340">
    <property type="entry name" value="DUF6533"/>
</dbReference>
<dbReference type="OrthoDB" id="2686513at2759"/>
<proteinExistence type="predicted"/>
<feature type="transmembrane region" description="Helical" evidence="1">
    <location>
        <begin position="168"/>
        <end position="188"/>
    </location>
</feature>
<name>A0A0D2KL07_HYPSF</name>
<sequence length="285" mass="32494">MSNVAYDSLSSVREIRLHDYLHIFAISFLFYDHAITIGEEIEYLWKRPKNRSTYWLFVNRYLAFFGNIAVVVLGFTTLSTSSCQHFNVFRQILLISNQVVVSILLTLRIYALYGCSMRILAYMVGTGLILAAISLWTLFGQKSAPSERASGCHVGFARKSYVLRQATAWEALFIYDLLIFSLTIIKTWKARRDHAITGISIPLISLILRDGIMSVTMMSRLSLNLYRTADHSFISTTQGHGDEAYIPYSLTGSIDIVNPESMAFDLDNYPKTQSLRRYDKPPPRQ</sequence>
<protein>
    <recommendedName>
        <fullName evidence="2">DUF6533 domain-containing protein</fullName>
    </recommendedName>
</protein>
<dbReference type="AlphaFoldDB" id="A0A0D2KL07"/>
<accession>A0A0D2KL07</accession>